<reference evidence="3" key="1">
    <citation type="submission" date="2020-01" db="EMBL/GenBank/DDBJ databases">
        <title>Sphingomonas sp. strain CSW-10.</title>
        <authorList>
            <person name="Chen W.-M."/>
        </authorList>
    </citation>
    <scope>NUCLEOTIDE SEQUENCE [LARGE SCALE GENOMIC DNA]</scope>
    <source>
        <strain evidence="3">NST-5</strain>
    </source>
</reference>
<dbReference type="InterPro" id="IPR022134">
    <property type="entry name" value="DUF3667"/>
</dbReference>
<accession>A0ABW9ZC54</accession>
<dbReference type="RefSeq" id="WP_166537509.1">
    <property type="nucleotide sequence ID" value="NZ_JAABLM010000013.1"/>
</dbReference>
<feature type="transmembrane region" description="Helical" evidence="1">
    <location>
        <begin position="237"/>
        <end position="262"/>
    </location>
</feature>
<dbReference type="EMBL" id="JAABLM010000013">
    <property type="protein sequence ID" value="NBL65690.1"/>
    <property type="molecule type" value="Genomic_DNA"/>
</dbReference>
<protein>
    <submittedName>
        <fullName evidence="2">DUF3667 domain-containing protein</fullName>
    </submittedName>
</protein>
<proteinExistence type="predicted"/>
<keyword evidence="1" id="KW-1133">Transmembrane helix</keyword>
<keyword evidence="1" id="KW-0812">Transmembrane</keyword>
<evidence type="ECO:0000313" key="2">
    <source>
        <dbReference type="EMBL" id="NBL65690.1"/>
    </source>
</evidence>
<keyword evidence="1" id="KW-0472">Membrane</keyword>
<feature type="transmembrane region" description="Helical" evidence="1">
    <location>
        <begin position="85"/>
        <end position="104"/>
    </location>
</feature>
<sequence length="278" mass="31473">MNTTNATTETVCLNCQNVISENFCGNCGQKKFKRIDKKYLTDEMQYLLLHTNKGFFYSLKNLLKNPGKTARNFIEGNRVNHYKPILMAFVLSTISAFVSLKIIGLNDKMLAIFSQDTNIAKNKFASELMIEVMAFVSAYNSFIMLALIPILSIATTVAFINWGNNYYEHVVMGAFISSLYTVSSLVIIYPLMYIFRDDLPTLQLISMASSLLVIPLLIWFFSGFYREKSVGQVILRVLFFVVICLALFIVIEIIAIVGLLLFKGPEIMEISQEAIPKK</sequence>
<feature type="transmembrane region" description="Helical" evidence="1">
    <location>
        <begin position="142"/>
        <end position="163"/>
    </location>
</feature>
<comment type="caution">
    <text evidence="2">The sequence shown here is derived from an EMBL/GenBank/DDBJ whole genome shotgun (WGS) entry which is preliminary data.</text>
</comment>
<dbReference type="Pfam" id="PF12412">
    <property type="entry name" value="DUF3667"/>
    <property type="match status" value="1"/>
</dbReference>
<name>A0ABW9ZC54_9FLAO</name>
<evidence type="ECO:0000256" key="1">
    <source>
        <dbReference type="SAM" id="Phobius"/>
    </source>
</evidence>
<feature type="transmembrane region" description="Helical" evidence="1">
    <location>
        <begin position="204"/>
        <end position="225"/>
    </location>
</feature>
<keyword evidence="3" id="KW-1185">Reference proteome</keyword>
<dbReference type="Proteomes" id="UP000798602">
    <property type="component" value="Unassembled WGS sequence"/>
</dbReference>
<organism evidence="2 3">
    <name type="scientific">Flavobacterium ichthyis</name>
    <dbReference type="NCBI Taxonomy" id="2698827"/>
    <lineage>
        <taxon>Bacteria</taxon>
        <taxon>Pseudomonadati</taxon>
        <taxon>Bacteroidota</taxon>
        <taxon>Flavobacteriia</taxon>
        <taxon>Flavobacteriales</taxon>
        <taxon>Flavobacteriaceae</taxon>
        <taxon>Flavobacterium</taxon>
    </lineage>
</organism>
<gene>
    <name evidence="2" type="ORF">GV828_10805</name>
</gene>
<evidence type="ECO:0000313" key="3">
    <source>
        <dbReference type="Proteomes" id="UP000798602"/>
    </source>
</evidence>
<feature type="transmembrane region" description="Helical" evidence="1">
    <location>
        <begin position="170"/>
        <end position="192"/>
    </location>
</feature>